<dbReference type="RefSeq" id="WP_114383732.1">
    <property type="nucleotide sequence ID" value="NZ_QPJD01000022.1"/>
</dbReference>
<evidence type="ECO:0000313" key="1">
    <source>
        <dbReference type="EMBL" id="RCW41635.1"/>
    </source>
</evidence>
<gene>
    <name evidence="1" type="ORF">DFP97_12271</name>
</gene>
<accession>A0A368VJD0</accession>
<dbReference type="OrthoDB" id="9949698at2"/>
<proteinExistence type="predicted"/>
<comment type="caution">
    <text evidence="1">The sequence shown here is derived from an EMBL/GenBank/DDBJ whole genome shotgun (WGS) entry which is preliminary data.</text>
</comment>
<reference evidence="1 2" key="1">
    <citation type="submission" date="2018-07" db="EMBL/GenBank/DDBJ databases">
        <title>Genomic Encyclopedia of Type Strains, Phase III (KMG-III): the genomes of soil and plant-associated and newly described type strains.</title>
        <authorList>
            <person name="Whitman W."/>
        </authorList>
    </citation>
    <scope>NUCLEOTIDE SEQUENCE [LARGE SCALE GENOMIC DNA]</scope>
    <source>
        <strain evidence="1 2">CECT 7506</strain>
    </source>
</reference>
<protein>
    <submittedName>
        <fullName evidence="1">Uncharacterized protein</fullName>
    </submittedName>
</protein>
<name>A0A368VJD0_9BACL</name>
<evidence type="ECO:0000313" key="2">
    <source>
        <dbReference type="Proteomes" id="UP000252415"/>
    </source>
</evidence>
<dbReference type="Proteomes" id="UP000252415">
    <property type="component" value="Unassembled WGS sequence"/>
</dbReference>
<dbReference type="AlphaFoldDB" id="A0A368VJD0"/>
<sequence length="137" mass="15785">MSKTDKKEILGMLGLNEDQEVFRTSEFDFEGNGITIAWQGRGNQGENKKDLNVSAAKLLIENAFDQTRDDIGENRMGDYQSLIPILDHIGALIRSNLPYKYTGINLELVKEYIDWFMRDDLHKSPEFQDILDQKDVE</sequence>
<dbReference type="EMBL" id="QPJD01000022">
    <property type="protein sequence ID" value="RCW41635.1"/>
    <property type="molecule type" value="Genomic_DNA"/>
</dbReference>
<organism evidence="1 2">
    <name type="scientific">Paenibacillus prosopidis</name>
    <dbReference type="NCBI Taxonomy" id="630520"/>
    <lineage>
        <taxon>Bacteria</taxon>
        <taxon>Bacillati</taxon>
        <taxon>Bacillota</taxon>
        <taxon>Bacilli</taxon>
        <taxon>Bacillales</taxon>
        <taxon>Paenibacillaceae</taxon>
        <taxon>Paenibacillus</taxon>
    </lineage>
</organism>
<keyword evidence="2" id="KW-1185">Reference proteome</keyword>